<evidence type="ECO:0008006" key="3">
    <source>
        <dbReference type="Google" id="ProtNLM"/>
    </source>
</evidence>
<organism evidence="1 2">
    <name type="scientific">Bifidobacterium longum</name>
    <dbReference type="NCBI Taxonomy" id="216816"/>
    <lineage>
        <taxon>Bacteria</taxon>
        <taxon>Bacillati</taxon>
        <taxon>Actinomycetota</taxon>
        <taxon>Actinomycetes</taxon>
        <taxon>Bifidobacteriales</taxon>
        <taxon>Bifidobacteriaceae</taxon>
        <taxon>Bifidobacterium</taxon>
    </lineage>
</organism>
<name>A0A2N0TKC0_BIFLN</name>
<accession>A0A2N0TKC0</accession>
<dbReference type="Gene3D" id="3.40.50.300">
    <property type="entry name" value="P-loop containing nucleotide triphosphate hydrolases"/>
    <property type="match status" value="1"/>
</dbReference>
<dbReference type="EMBL" id="PJEG01000010">
    <property type="protein sequence ID" value="PKD15210.1"/>
    <property type="molecule type" value="Genomic_DNA"/>
</dbReference>
<dbReference type="RefSeq" id="WP_232778849.1">
    <property type="nucleotide sequence ID" value="NZ_PJEG01000010.1"/>
</dbReference>
<reference evidence="1 2" key="1">
    <citation type="submission" date="2017-12" db="EMBL/GenBank/DDBJ databases">
        <title>Bifidobacterium longum APC/DPC strains.</title>
        <authorList>
            <person name="Arboleya S."/>
        </authorList>
    </citation>
    <scope>NUCLEOTIDE SEQUENCE [LARGE SCALE GENOMIC DNA]</scope>
    <source>
        <strain evidence="1 2">APC1461</strain>
    </source>
</reference>
<comment type="caution">
    <text evidence="1">The sequence shown here is derived from an EMBL/GenBank/DDBJ whole genome shotgun (WGS) entry which is preliminary data.</text>
</comment>
<dbReference type="AlphaFoldDB" id="A0A2N0TKC0"/>
<dbReference type="Proteomes" id="UP000232928">
    <property type="component" value="Unassembled WGS sequence"/>
</dbReference>
<protein>
    <recommendedName>
        <fullName evidence="3">Terminase</fullName>
    </recommendedName>
</protein>
<gene>
    <name evidence="1" type="ORF">APC1461_0738</name>
</gene>
<proteinExistence type="predicted"/>
<sequence>MNRSIQARSNVKPDRRKLSDVARHVMLPKDIATTGWPKVEAQARLCGIEYDGWQRQLGRCILGKTSDGVYAAGIGSVVISICRQVGKTFLIGTMIVMLCILSDYPLKVLWTAHRTRTSDETFKFMCALVRRKAISRFVDGEPRRANGQQEIVFVNGSRVMFGARENGFGRGFDSVDIEVFDEAQILTERALDDMIPATNAARNPLIVYMGTPPKPSDPSEVFSMRRDEALKGDSSDMLYVEFSADKDADSDDRRQWAVANPSYPHRTGEAAILRMKKNLGDDSFRREGLGIWDETTVSSAINPQLWTNGTVEQRANGDVTSFGIDMSPDRSALAIGACMKYSDGTAHIELAEYRDTKRHGTAWAADWIAQRWPKTAAVVIDAQSPAMVLLPELKSRGVKVMVNTTNGMGQACGRVLDMLTAGTLKHLPDEAQPQLATAVANATTRPIGKSGAFGWNKAGSDIDISPLVACTMALQGAWTTRRNPNRRQHVMH</sequence>
<dbReference type="InterPro" id="IPR027417">
    <property type="entry name" value="P-loop_NTPase"/>
</dbReference>
<evidence type="ECO:0000313" key="1">
    <source>
        <dbReference type="EMBL" id="PKD15210.1"/>
    </source>
</evidence>
<evidence type="ECO:0000313" key="2">
    <source>
        <dbReference type="Proteomes" id="UP000232928"/>
    </source>
</evidence>